<reference evidence="5 6" key="1">
    <citation type="journal article" date="2023" name="Elife">
        <title>Identification of key yeast species and microbe-microbe interactions impacting larval growth of Drosophila in the wild.</title>
        <authorList>
            <person name="Mure A."/>
            <person name="Sugiura Y."/>
            <person name="Maeda R."/>
            <person name="Honda K."/>
            <person name="Sakurai N."/>
            <person name="Takahashi Y."/>
            <person name="Watada M."/>
            <person name="Katoh T."/>
            <person name="Gotoh A."/>
            <person name="Gotoh Y."/>
            <person name="Taniguchi I."/>
            <person name="Nakamura K."/>
            <person name="Hayashi T."/>
            <person name="Katayama T."/>
            <person name="Uemura T."/>
            <person name="Hattori Y."/>
        </authorList>
    </citation>
    <scope>NUCLEOTIDE SEQUENCE [LARGE SCALE GENOMIC DNA]</scope>
    <source>
        <strain evidence="5 6">KH-74</strain>
    </source>
</reference>
<dbReference type="GO" id="GO:0005730">
    <property type="term" value="C:nucleolus"/>
    <property type="evidence" value="ECO:0007669"/>
    <property type="project" value="UniProtKB-SubCell"/>
</dbReference>
<dbReference type="InterPro" id="IPR014810">
    <property type="entry name" value="Fcf2_C"/>
</dbReference>
<gene>
    <name evidence="5" type="ORF">DAKH74_028020</name>
</gene>
<dbReference type="PANTHER" id="PTHR21686">
    <property type="entry name" value="DEOXYNUCLEOTIDYLTRANSFERASE TERMINAL-INTERACTING PROTEIN 2"/>
    <property type="match status" value="1"/>
</dbReference>
<proteinExistence type="predicted"/>
<evidence type="ECO:0000256" key="3">
    <source>
        <dbReference type="SAM" id="MobiDB-lite"/>
    </source>
</evidence>
<feature type="region of interest" description="Disordered" evidence="3">
    <location>
        <begin position="20"/>
        <end position="53"/>
    </location>
</feature>
<feature type="compositionally biased region" description="Basic residues" evidence="3">
    <location>
        <begin position="208"/>
        <end position="224"/>
    </location>
</feature>
<feature type="compositionally biased region" description="Basic and acidic residues" evidence="3">
    <location>
        <begin position="42"/>
        <end position="53"/>
    </location>
</feature>
<sequence>MSDQITSSSDMDALFAALKESSAKPAVEQTTEEAAPATLEDNENKVLFEDDANEGKDTEKIFRDIEVRLQSLPKLDNTFDGLTEKQSVAPAPKSLVVKAREAKRQAAQDDWFTLPKPSDAKRKQLERDLTLIKHRAALDPKRHYKKQKWVAPERFSVGTIVEGAGEFFSGRIRKRERKETLVESLMGDDVSNKYFKRKFSEIQEQKSSGRRGHYNKMKQLRKKY</sequence>
<dbReference type="GO" id="GO:0006396">
    <property type="term" value="P:RNA processing"/>
    <property type="evidence" value="ECO:0007669"/>
    <property type="project" value="TreeGrafter"/>
</dbReference>
<evidence type="ECO:0000256" key="1">
    <source>
        <dbReference type="ARBA" id="ARBA00004604"/>
    </source>
</evidence>
<dbReference type="AlphaFoldDB" id="A0AAV5RZI9"/>
<keyword evidence="2" id="KW-0539">Nucleus</keyword>
<dbReference type="Pfam" id="PF08698">
    <property type="entry name" value="Fcf2"/>
    <property type="match status" value="1"/>
</dbReference>
<dbReference type="EMBL" id="BTGD01000008">
    <property type="protein sequence ID" value="GMM56186.1"/>
    <property type="molecule type" value="Genomic_DNA"/>
</dbReference>
<dbReference type="PANTHER" id="PTHR21686:SF12">
    <property type="entry name" value="DEOXYNUCLEOTIDYLTRANSFERASE TERMINAL-INTERACTING PROTEIN 2"/>
    <property type="match status" value="1"/>
</dbReference>
<comment type="subcellular location">
    <subcellularLocation>
        <location evidence="1">Nucleus</location>
        <location evidence="1">Nucleolus</location>
    </subcellularLocation>
</comment>
<dbReference type="Proteomes" id="UP001377567">
    <property type="component" value="Unassembled WGS sequence"/>
</dbReference>
<feature type="region of interest" description="Disordered" evidence="3">
    <location>
        <begin position="201"/>
        <end position="224"/>
    </location>
</feature>
<protein>
    <submittedName>
        <fullName evidence="5">Fcf2 protein</fullName>
    </submittedName>
</protein>
<evidence type="ECO:0000313" key="6">
    <source>
        <dbReference type="Proteomes" id="UP001377567"/>
    </source>
</evidence>
<feature type="domain" description="Fcf2 pre-rRNA processing C-terminal" evidence="4">
    <location>
        <begin position="104"/>
        <end position="198"/>
    </location>
</feature>
<evidence type="ECO:0000259" key="4">
    <source>
        <dbReference type="Pfam" id="PF08698"/>
    </source>
</evidence>
<evidence type="ECO:0000313" key="5">
    <source>
        <dbReference type="EMBL" id="GMM56186.1"/>
    </source>
</evidence>
<organism evidence="5 6">
    <name type="scientific">Maudiozyma humilis</name>
    <name type="common">Sour dough yeast</name>
    <name type="synonym">Kazachstania humilis</name>
    <dbReference type="NCBI Taxonomy" id="51915"/>
    <lineage>
        <taxon>Eukaryota</taxon>
        <taxon>Fungi</taxon>
        <taxon>Dikarya</taxon>
        <taxon>Ascomycota</taxon>
        <taxon>Saccharomycotina</taxon>
        <taxon>Saccharomycetes</taxon>
        <taxon>Saccharomycetales</taxon>
        <taxon>Saccharomycetaceae</taxon>
        <taxon>Maudiozyma</taxon>
    </lineage>
</organism>
<name>A0AAV5RZI9_MAUHU</name>
<evidence type="ECO:0000256" key="2">
    <source>
        <dbReference type="ARBA" id="ARBA00023242"/>
    </source>
</evidence>
<keyword evidence="6" id="KW-1185">Reference proteome</keyword>
<accession>A0AAV5RZI9</accession>
<comment type="caution">
    <text evidence="5">The sequence shown here is derived from an EMBL/GenBank/DDBJ whole genome shotgun (WGS) entry which is preliminary data.</text>
</comment>
<dbReference type="GO" id="GO:0003723">
    <property type="term" value="F:RNA binding"/>
    <property type="evidence" value="ECO:0007669"/>
    <property type="project" value="TreeGrafter"/>
</dbReference>
<dbReference type="InterPro" id="IPR039883">
    <property type="entry name" value="Fcf2/DNTTIP2"/>
</dbReference>